<evidence type="ECO:0000313" key="7">
    <source>
        <dbReference type="Proteomes" id="UP001157960"/>
    </source>
</evidence>
<name>A0ABY1P3D6_9FLAO</name>
<dbReference type="InterPro" id="IPR058647">
    <property type="entry name" value="BSH_CzcB-like"/>
</dbReference>
<evidence type="ECO:0000256" key="4">
    <source>
        <dbReference type="SAM" id="Phobius"/>
    </source>
</evidence>
<evidence type="ECO:0000256" key="3">
    <source>
        <dbReference type="SAM" id="Coils"/>
    </source>
</evidence>
<keyword evidence="4" id="KW-1133">Transmembrane helix</keyword>
<comment type="subcellular location">
    <subcellularLocation>
        <location evidence="1">Cell envelope</location>
    </subcellularLocation>
</comment>
<dbReference type="InterPro" id="IPR050465">
    <property type="entry name" value="UPF0194_transport"/>
</dbReference>
<evidence type="ECO:0000259" key="5">
    <source>
        <dbReference type="Pfam" id="PF25973"/>
    </source>
</evidence>
<dbReference type="Pfam" id="PF25973">
    <property type="entry name" value="BSH_CzcB"/>
    <property type="match status" value="1"/>
</dbReference>
<dbReference type="Gene3D" id="2.40.50.100">
    <property type="match status" value="1"/>
</dbReference>
<organism evidence="6 7">
    <name type="scientific">Chryseobacterium profundimaris</name>
    <dbReference type="NCBI Taxonomy" id="1387275"/>
    <lineage>
        <taxon>Bacteria</taxon>
        <taxon>Pseudomonadati</taxon>
        <taxon>Bacteroidota</taxon>
        <taxon>Flavobacteriia</taxon>
        <taxon>Flavobacteriales</taxon>
        <taxon>Weeksellaceae</taxon>
        <taxon>Chryseobacterium group</taxon>
        <taxon>Chryseobacterium</taxon>
    </lineage>
</organism>
<dbReference type="PANTHER" id="PTHR32347:SF14">
    <property type="entry name" value="EFFLUX SYSTEM COMPONENT YKNX-RELATED"/>
    <property type="match status" value="1"/>
</dbReference>
<keyword evidence="4" id="KW-0812">Transmembrane</keyword>
<keyword evidence="7" id="KW-1185">Reference proteome</keyword>
<dbReference type="InterPro" id="IPR022275">
    <property type="entry name" value="NHPM_bacteriocin_SS_HylD"/>
</dbReference>
<keyword evidence="2 3" id="KW-0175">Coiled coil</keyword>
<sequence length="422" mass="46323">MSASFFRKSALEKLSTPEKLDQLIKVTGPKAWIALLTIALALGVGITWSVFGRVKTKLDVVGVVLGGDVHEVVSTAQGQLVELKVAIGDNVKRGDIIATIQQPDLSQQIEDAKAVLADRKFEMGKLLSYGNQGNHLQDQYISQTRVSIQGEIESEKKKLAFLNNQLESENGLLAKGLIVKSQVANTRQQIEASKNTIERLKGQMVETSSQQHTLGYDLQQKVTLQNQRIAEAERTLQFLTEKYDTQKNIRSPYEGEVVEVLTDRGVVVGLGSPLFKVKNEGSSNTKLAGLKGVLYIPSKDGKKIKKGMEALVAPSTVQPQEYGFIKSKVTYVSDFPITEKGMLTSVKNDQLAKGLLASGPLFEVHVDFEKDPASYSGFKWTSAKGPDVTIKEGTSCMGKVTIQEERPATIVVPAFKKFFDLY</sequence>
<feature type="transmembrane region" description="Helical" evidence="4">
    <location>
        <begin position="31"/>
        <end position="51"/>
    </location>
</feature>
<dbReference type="EMBL" id="FXTZ01000008">
    <property type="protein sequence ID" value="SMP25566.1"/>
    <property type="molecule type" value="Genomic_DNA"/>
</dbReference>
<evidence type="ECO:0000256" key="2">
    <source>
        <dbReference type="ARBA" id="ARBA00023054"/>
    </source>
</evidence>
<dbReference type="RefSeq" id="WP_283422620.1">
    <property type="nucleotide sequence ID" value="NZ_FXTZ01000008.1"/>
</dbReference>
<keyword evidence="4" id="KW-0472">Membrane</keyword>
<reference evidence="6 7" key="1">
    <citation type="submission" date="2017-05" db="EMBL/GenBank/DDBJ databases">
        <authorList>
            <person name="Varghese N."/>
            <person name="Submissions S."/>
        </authorList>
    </citation>
    <scope>NUCLEOTIDE SEQUENCE [LARGE SCALE GENOMIC DNA]</scope>
    <source>
        <strain evidence="6 7">DSM 28214</strain>
    </source>
</reference>
<gene>
    <name evidence="6" type="ORF">SAMN06264346_108173</name>
</gene>
<dbReference type="PANTHER" id="PTHR32347">
    <property type="entry name" value="EFFLUX SYSTEM COMPONENT YKNX-RELATED"/>
    <property type="match status" value="1"/>
</dbReference>
<evidence type="ECO:0000256" key="1">
    <source>
        <dbReference type="ARBA" id="ARBA00004196"/>
    </source>
</evidence>
<accession>A0ABY1P3D6</accession>
<feature type="domain" description="CzcB-like barrel-sandwich hybrid" evidence="5">
    <location>
        <begin position="70"/>
        <end position="277"/>
    </location>
</feature>
<dbReference type="Proteomes" id="UP001157960">
    <property type="component" value="Unassembled WGS sequence"/>
</dbReference>
<proteinExistence type="predicted"/>
<evidence type="ECO:0000313" key="6">
    <source>
        <dbReference type="EMBL" id="SMP25566.1"/>
    </source>
</evidence>
<protein>
    <submittedName>
        <fullName evidence="6">HlyD family secretion protein</fullName>
    </submittedName>
</protein>
<feature type="coiled-coil region" evidence="3">
    <location>
        <begin position="145"/>
        <end position="249"/>
    </location>
</feature>
<dbReference type="NCBIfam" id="TIGR03794">
    <property type="entry name" value="NHLM_micro_HlyD"/>
    <property type="match status" value="1"/>
</dbReference>
<dbReference type="SUPFAM" id="SSF51230">
    <property type="entry name" value="Single hybrid motif"/>
    <property type="match status" value="1"/>
</dbReference>
<comment type="caution">
    <text evidence="6">The sequence shown here is derived from an EMBL/GenBank/DDBJ whole genome shotgun (WGS) entry which is preliminary data.</text>
</comment>
<dbReference type="InterPro" id="IPR011053">
    <property type="entry name" value="Single_hybrid_motif"/>
</dbReference>